<feature type="compositionally biased region" description="Polar residues" evidence="1">
    <location>
        <begin position="331"/>
        <end position="345"/>
    </location>
</feature>
<reference evidence="2 3" key="1">
    <citation type="submission" date="2022-03" db="EMBL/GenBank/DDBJ databases">
        <authorList>
            <person name="Nunn A."/>
            <person name="Chopra R."/>
            <person name="Nunn A."/>
            <person name="Contreras Garrido A."/>
        </authorList>
    </citation>
    <scope>NUCLEOTIDE SEQUENCE [LARGE SCALE GENOMIC DNA]</scope>
</reference>
<feature type="compositionally biased region" description="Basic and acidic residues" evidence="1">
    <location>
        <begin position="347"/>
        <end position="360"/>
    </location>
</feature>
<evidence type="ECO:0000256" key="1">
    <source>
        <dbReference type="SAM" id="MobiDB-lite"/>
    </source>
</evidence>
<sequence>MKKIVVFKFEVFDESIKQIATEVAREFPGVTSVVNVEGEGQLEVRGEFSTFELTRELKKINESVETFKIGTDGVTEPQVKIQQQDEGKRPINIEEASKPSNDDASSSNGTEPQAYGWWDQAKAIGAGAAEQAKVIGAGAAGKAIDIGVGAAGKAIDIGVGAAGGVYGYLERRKMQEKVRRRNEWLKEEDMNQKKIWQEKEKEKMRKQGLAKKEEEMKQKKILEERNRILQEKEKKRKQDLARKEEEMKQKKIWQEKEKEKEKEKKRKQDLARKEEEMKQKKIWQEKEKEKMRKQGLANHPGGTTQGSTATSNTVSWWDTIRPTIFTGEPSGFTQTLRTGQTSAYTQDYRREEKENKESAAKKGKNGN</sequence>
<feature type="compositionally biased region" description="Polar residues" evidence="1">
    <location>
        <begin position="301"/>
        <end position="316"/>
    </location>
</feature>
<proteinExistence type="predicted"/>
<keyword evidence="3" id="KW-1185">Reference proteome</keyword>
<feature type="compositionally biased region" description="Basic and acidic residues" evidence="1">
    <location>
        <begin position="83"/>
        <end position="101"/>
    </location>
</feature>
<evidence type="ECO:0000313" key="2">
    <source>
        <dbReference type="EMBL" id="CAH2070209.1"/>
    </source>
</evidence>
<evidence type="ECO:0000313" key="3">
    <source>
        <dbReference type="Proteomes" id="UP000836841"/>
    </source>
</evidence>
<dbReference type="AlphaFoldDB" id="A0AAU9SQ57"/>
<feature type="compositionally biased region" description="Polar residues" evidence="1">
    <location>
        <begin position="102"/>
        <end position="111"/>
    </location>
</feature>
<feature type="compositionally biased region" description="Basic and acidic residues" evidence="1">
    <location>
        <begin position="195"/>
        <end position="292"/>
    </location>
</feature>
<accession>A0AAU9SQ57</accession>
<feature type="region of interest" description="Disordered" evidence="1">
    <location>
        <begin position="195"/>
        <end position="367"/>
    </location>
</feature>
<protein>
    <recommendedName>
        <fullName evidence="4">HMA domain-containing protein</fullName>
    </recommendedName>
</protein>
<dbReference type="EMBL" id="OU466862">
    <property type="protein sequence ID" value="CAH2070209.1"/>
    <property type="molecule type" value="Genomic_DNA"/>
</dbReference>
<dbReference type="Gene3D" id="3.30.70.100">
    <property type="match status" value="1"/>
</dbReference>
<dbReference type="Proteomes" id="UP000836841">
    <property type="component" value="Chromosome 6"/>
</dbReference>
<gene>
    <name evidence="2" type="ORF">TAV2_LOCUS21177</name>
</gene>
<name>A0AAU9SQ57_THLAR</name>
<feature type="region of interest" description="Disordered" evidence="1">
    <location>
        <begin position="75"/>
        <end position="113"/>
    </location>
</feature>
<evidence type="ECO:0008006" key="4">
    <source>
        <dbReference type="Google" id="ProtNLM"/>
    </source>
</evidence>
<organism evidence="2 3">
    <name type="scientific">Thlaspi arvense</name>
    <name type="common">Field penny-cress</name>
    <dbReference type="NCBI Taxonomy" id="13288"/>
    <lineage>
        <taxon>Eukaryota</taxon>
        <taxon>Viridiplantae</taxon>
        <taxon>Streptophyta</taxon>
        <taxon>Embryophyta</taxon>
        <taxon>Tracheophyta</taxon>
        <taxon>Spermatophyta</taxon>
        <taxon>Magnoliopsida</taxon>
        <taxon>eudicotyledons</taxon>
        <taxon>Gunneridae</taxon>
        <taxon>Pentapetalae</taxon>
        <taxon>rosids</taxon>
        <taxon>malvids</taxon>
        <taxon>Brassicales</taxon>
        <taxon>Brassicaceae</taxon>
        <taxon>Thlaspideae</taxon>
        <taxon>Thlaspi</taxon>
    </lineage>
</organism>